<evidence type="ECO:0000313" key="1">
    <source>
        <dbReference type="EMBL" id="KAJ8003912.1"/>
    </source>
</evidence>
<gene>
    <name evidence="1" type="ORF">DPEC_G00153320</name>
</gene>
<sequence>MWDSLASTLMTPGKGTSLDRAGGFLQEPVWSPCLSFAPGTILRDGMLMGLAPGPGDDFGNKHKPPQPRVSLCCGSD</sequence>
<dbReference type="EMBL" id="CM055739">
    <property type="protein sequence ID" value="KAJ8003912.1"/>
    <property type="molecule type" value="Genomic_DNA"/>
</dbReference>
<protein>
    <submittedName>
        <fullName evidence="1">Uncharacterized protein</fullName>
    </submittedName>
</protein>
<reference evidence="1" key="1">
    <citation type="submission" date="2021-05" db="EMBL/GenBank/DDBJ databases">
        <authorList>
            <person name="Pan Q."/>
            <person name="Jouanno E."/>
            <person name="Zahm M."/>
            <person name="Klopp C."/>
            <person name="Cabau C."/>
            <person name="Louis A."/>
            <person name="Berthelot C."/>
            <person name="Parey E."/>
            <person name="Roest Crollius H."/>
            <person name="Montfort J."/>
            <person name="Robinson-Rechavi M."/>
            <person name="Bouchez O."/>
            <person name="Lampietro C."/>
            <person name="Lopez Roques C."/>
            <person name="Donnadieu C."/>
            <person name="Postlethwait J."/>
            <person name="Bobe J."/>
            <person name="Dillon D."/>
            <person name="Chandos A."/>
            <person name="von Hippel F."/>
            <person name="Guiguen Y."/>
        </authorList>
    </citation>
    <scope>NUCLEOTIDE SEQUENCE</scope>
    <source>
        <strain evidence="1">YG-Jan2019</strain>
    </source>
</reference>
<keyword evidence="2" id="KW-1185">Reference proteome</keyword>
<comment type="caution">
    <text evidence="1">The sequence shown here is derived from an EMBL/GenBank/DDBJ whole genome shotgun (WGS) entry which is preliminary data.</text>
</comment>
<dbReference type="Proteomes" id="UP001157502">
    <property type="component" value="Chromosome 12"/>
</dbReference>
<name>A0ACC2GK34_DALPE</name>
<organism evidence="1 2">
    <name type="scientific">Dallia pectoralis</name>
    <name type="common">Alaska blackfish</name>
    <dbReference type="NCBI Taxonomy" id="75939"/>
    <lineage>
        <taxon>Eukaryota</taxon>
        <taxon>Metazoa</taxon>
        <taxon>Chordata</taxon>
        <taxon>Craniata</taxon>
        <taxon>Vertebrata</taxon>
        <taxon>Euteleostomi</taxon>
        <taxon>Actinopterygii</taxon>
        <taxon>Neopterygii</taxon>
        <taxon>Teleostei</taxon>
        <taxon>Protacanthopterygii</taxon>
        <taxon>Esociformes</taxon>
        <taxon>Umbridae</taxon>
        <taxon>Dallia</taxon>
    </lineage>
</organism>
<accession>A0ACC2GK34</accession>
<evidence type="ECO:0000313" key="2">
    <source>
        <dbReference type="Proteomes" id="UP001157502"/>
    </source>
</evidence>
<proteinExistence type="predicted"/>